<evidence type="ECO:0000313" key="2">
    <source>
        <dbReference type="Proteomes" id="UP000050482"/>
    </source>
</evidence>
<accession>A0A0P9EZJ2</accession>
<sequence length="64" mass="7164">MSDNERDKKKLNRVVGYAAMDDGGPGGLGYEITEDDVVQAQKIYGEIFGDERKRKCDEAKINPE</sequence>
<dbReference type="PATRIC" id="fig|471514.4.peg.4728"/>
<keyword evidence="2" id="KW-1185">Reference proteome</keyword>
<organism evidence="1 2">
    <name type="scientific">Alicyclobacillus ferrooxydans</name>
    <dbReference type="NCBI Taxonomy" id="471514"/>
    <lineage>
        <taxon>Bacteria</taxon>
        <taxon>Bacillati</taxon>
        <taxon>Bacillota</taxon>
        <taxon>Bacilli</taxon>
        <taxon>Bacillales</taxon>
        <taxon>Alicyclobacillaceae</taxon>
        <taxon>Alicyclobacillus</taxon>
    </lineage>
</organism>
<dbReference type="Proteomes" id="UP000050482">
    <property type="component" value="Unassembled WGS sequence"/>
</dbReference>
<comment type="caution">
    <text evidence="1">The sequence shown here is derived from an EMBL/GenBank/DDBJ whole genome shotgun (WGS) entry which is preliminary data.</text>
</comment>
<dbReference type="RefSeq" id="WP_054968414.1">
    <property type="nucleotide sequence ID" value="NZ_LJCO01000031.1"/>
</dbReference>
<dbReference type="EMBL" id="LJCO01000031">
    <property type="protein sequence ID" value="KPV44515.1"/>
    <property type="molecule type" value="Genomic_DNA"/>
</dbReference>
<proteinExistence type="predicted"/>
<reference evidence="1 2" key="1">
    <citation type="submission" date="2015-09" db="EMBL/GenBank/DDBJ databases">
        <title>Draft genome sequence of Alicyclobacillus ferrooxydans DSM 22381.</title>
        <authorList>
            <person name="Hemp J."/>
        </authorList>
    </citation>
    <scope>NUCLEOTIDE SEQUENCE [LARGE SCALE GENOMIC DNA]</scope>
    <source>
        <strain evidence="1 2">TC-34</strain>
    </source>
</reference>
<evidence type="ECO:0000313" key="1">
    <source>
        <dbReference type="EMBL" id="KPV44515.1"/>
    </source>
</evidence>
<dbReference type="AlphaFoldDB" id="A0A0P9EZJ2"/>
<gene>
    <name evidence="1" type="ORF">AN477_06750</name>
</gene>
<protein>
    <submittedName>
        <fullName evidence="1">Uncharacterized protein</fullName>
    </submittedName>
</protein>
<name>A0A0P9EZJ2_9BACL</name>